<dbReference type="Gene3D" id="3.80.10.10">
    <property type="entry name" value="Ribonuclease Inhibitor"/>
    <property type="match status" value="1"/>
</dbReference>
<name>K0SLS7_THAOC</name>
<dbReference type="AlphaFoldDB" id="K0SLS7"/>
<keyword evidence="2" id="KW-1185">Reference proteome</keyword>
<organism evidence="1 2">
    <name type="scientific">Thalassiosira oceanica</name>
    <name type="common">Marine diatom</name>
    <dbReference type="NCBI Taxonomy" id="159749"/>
    <lineage>
        <taxon>Eukaryota</taxon>
        <taxon>Sar</taxon>
        <taxon>Stramenopiles</taxon>
        <taxon>Ochrophyta</taxon>
        <taxon>Bacillariophyta</taxon>
        <taxon>Coscinodiscophyceae</taxon>
        <taxon>Thalassiosirophycidae</taxon>
        <taxon>Thalassiosirales</taxon>
        <taxon>Thalassiosiraceae</taxon>
        <taxon>Thalassiosira</taxon>
    </lineage>
</organism>
<feature type="non-terminal residue" evidence="1">
    <location>
        <position position="208"/>
    </location>
</feature>
<sequence>MTRVLLERVVHMVGKKPDQSIVEATKGGNPLIGARASGASATIMGQCATRSAAVAPIDEVEIVQQSITRRRKKPLSESFTTVSTETSADAFDPVNESILRRLKNDDPSFTLLTVSSEDTDHLFLNSFCARCSRDLQLVGDVVSSNTYLTELHVIMLDNIQFETDRFYKGLSKNKTLKSIRLSCTDVLGGAVFGMLAPFFKGNQALELV</sequence>
<accession>K0SLS7</accession>
<evidence type="ECO:0000313" key="1">
    <source>
        <dbReference type="EMBL" id="EJK65939.1"/>
    </source>
</evidence>
<comment type="caution">
    <text evidence="1">The sequence shown here is derived from an EMBL/GenBank/DDBJ whole genome shotgun (WGS) entry which is preliminary data.</text>
</comment>
<gene>
    <name evidence="1" type="ORF">THAOC_13159</name>
</gene>
<dbReference type="InterPro" id="IPR032675">
    <property type="entry name" value="LRR_dom_sf"/>
</dbReference>
<dbReference type="Proteomes" id="UP000266841">
    <property type="component" value="Unassembled WGS sequence"/>
</dbReference>
<evidence type="ECO:0000313" key="2">
    <source>
        <dbReference type="Proteomes" id="UP000266841"/>
    </source>
</evidence>
<dbReference type="EMBL" id="AGNL01015362">
    <property type="protein sequence ID" value="EJK65939.1"/>
    <property type="molecule type" value="Genomic_DNA"/>
</dbReference>
<proteinExistence type="predicted"/>
<reference evidence="1 2" key="1">
    <citation type="journal article" date="2012" name="Genome Biol.">
        <title>Genome and low-iron response of an oceanic diatom adapted to chronic iron limitation.</title>
        <authorList>
            <person name="Lommer M."/>
            <person name="Specht M."/>
            <person name="Roy A.S."/>
            <person name="Kraemer L."/>
            <person name="Andreson R."/>
            <person name="Gutowska M.A."/>
            <person name="Wolf J."/>
            <person name="Bergner S.V."/>
            <person name="Schilhabel M.B."/>
            <person name="Klostermeier U.C."/>
            <person name="Beiko R.G."/>
            <person name="Rosenstiel P."/>
            <person name="Hippler M."/>
            <person name="Laroche J."/>
        </authorList>
    </citation>
    <scope>NUCLEOTIDE SEQUENCE [LARGE SCALE GENOMIC DNA]</scope>
    <source>
        <strain evidence="1 2">CCMP1005</strain>
    </source>
</reference>
<protein>
    <submittedName>
        <fullName evidence="1">Uncharacterized protein</fullName>
    </submittedName>
</protein>